<comment type="caution">
    <text evidence="1">The sequence shown here is derived from an EMBL/GenBank/DDBJ whole genome shotgun (WGS) entry which is preliminary data.</text>
</comment>
<gene>
    <name evidence="1" type="ORF">H9848_11515</name>
</gene>
<proteinExistence type="predicted"/>
<organism evidence="1 2">
    <name type="scientific">Candidatus Parabacteroides intestinigallinarum</name>
    <dbReference type="NCBI Taxonomy" id="2838722"/>
    <lineage>
        <taxon>Bacteria</taxon>
        <taxon>Pseudomonadati</taxon>
        <taxon>Bacteroidota</taxon>
        <taxon>Bacteroidia</taxon>
        <taxon>Bacteroidales</taxon>
        <taxon>Tannerellaceae</taxon>
        <taxon>Parabacteroides</taxon>
    </lineage>
</organism>
<accession>A0A9D1XWA5</accession>
<dbReference type="EMBL" id="DXEN01000084">
    <property type="protein sequence ID" value="HIX87214.1"/>
    <property type="molecule type" value="Genomic_DNA"/>
</dbReference>
<evidence type="ECO:0000313" key="1">
    <source>
        <dbReference type="EMBL" id="HIX87214.1"/>
    </source>
</evidence>
<dbReference type="Proteomes" id="UP000823847">
    <property type="component" value="Unassembled WGS sequence"/>
</dbReference>
<dbReference type="AlphaFoldDB" id="A0A9D1XWA5"/>
<reference evidence="1" key="2">
    <citation type="submission" date="2021-04" db="EMBL/GenBank/DDBJ databases">
        <authorList>
            <person name="Gilroy R."/>
        </authorList>
    </citation>
    <scope>NUCLEOTIDE SEQUENCE</scope>
    <source>
        <strain evidence="1">ChiHecec2B26-12326</strain>
    </source>
</reference>
<reference evidence="1" key="1">
    <citation type="journal article" date="2021" name="PeerJ">
        <title>Extensive microbial diversity within the chicken gut microbiome revealed by metagenomics and culture.</title>
        <authorList>
            <person name="Gilroy R."/>
            <person name="Ravi A."/>
            <person name="Getino M."/>
            <person name="Pursley I."/>
            <person name="Horton D.L."/>
            <person name="Alikhan N.F."/>
            <person name="Baker D."/>
            <person name="Gharbi K."/>
            <person name="Hall N."/>
            <person name="Watson M."/>
            <person name="Adriaenssens E.M."/>
            <person name="Foster-Nyarko E."/>
            <person name="Jarju S."/>
            <person name="Secka A."/>
            <person name="Antonio M."/>
            <person name="Oren A."/>
            <person name="Chaudhuri R.R."/>
            <person name="La Ragione R."/>
            <person name="Hildebrand F."/>
            <person name="Pallen M.J."/>
        </authorList>
    </citation>
    <scope>NUCLEOTIDE SEQUENCE</scope>
    <source>
        <strain evidence="1">ChiHecec2B26-12326</strain>
    </source>
</reference>
<name>A0A9D1XWA5_9BACT</name>
<sequence>MLEELAQTDLDESPRVEMFRWLLHHFEANTMAGWDLHTDLMRIAISLVRTEDEKKRIQTNLEQIKPNGKDRDYAYQTAQKLKLQLIHQTEDEAAAIHFMEANVDNPDIQKHLIVDYMPDHIGRNHYQMACKYIRRMAKLGYKPMALELIEQLRTRYRNRRALLEELTGIF</sequence>
<protein>
    <submittedName>
        <fullName evidence="1">Uncharacterized protein</fullName>
    </submittedName>
</protein>
<evidence type="ECO:0000313" key="2">
    <source>
        <dbReference type="Proteomes" id="UP000823847"/>
    </source>
</evidence>